<name>W4JWC3_HETIT</name>
<feature type="compositionally biased region" description="Polar residues" evidence="1">
    <location>
        <begin position="43"/>
        <end position="53"/>
    </location>
</feature>
<accession>W4JWC3</accession>
<dbReference type="InParanoid" id="W4JWC3"/>
<gene>
    <name evidence="2" type="ORF">HETIRDRAFT_163816</name>
</gene>
<evidence type="ECO:0000313" key="3">
    <source>
        <dbReference type="Proteomes" id="UP000030671"/>
    </source>
</evidence>
<dbReference type="Proteomes" id="UP000030671">
    <property type="component" value="Unassembled WGS sequence"/>
</dbReference>
<dbReference type="GeneID" id="20667871"/>
<dbReference type="RefSeq" id="XP_009549858.1">
    <property type="nucleotide sequence ID" value="XM_009551563.1"/>
</dbReference>
<keyword evidence="3" id="KW-1185">Reference proteome</keyword>
<dbReference type="AlphaFoldDB" id="W4JWC3"/>
<organism evidence="2 3">
    <name type="scientific">Heterobasidion irregulare (strain TC 32-1)</name>
    <dbReference type="NCBI Taxonomy" id="747525"/>
    <lineage>
        <taxon>Eukaryota</taxon>
        <taxon>Fungi</taxon>
        <taxon>Dikarya</taxon>
        <taxon>Basidiomycota</taxon>
        <taxon>Agaricomycotina</taxon>
        <taxon>Agaricomycetes</taxon>
        <taxon>Russulales</taxon>
        <taxon>Bondarzewiaceae</taxon>
        <taxon>Heterobasidion</taxon>
        <taxon>Heterobasidion annosum species complex</taxon>
    </lineage>
</organism>
<protein>
    <submittedName>
        <fullName evidence="2">Uncharacterized protein</fullName>
    </submittedName>
</protein>
<feature type="region of interest" description="Disordered" evidence="1">
    <location>
        <begin position="1"/>
        <end position="53"/>
    </location>
</feature>
<dbReference type="EMBL" id="KI925462">
    <property type="protein sequence ID" value="ETW77837.1"/>
    <property type="molecule type" value="Genomic_DNA"/>
</dbReference>
<dbReference type="HOGENOM" id="CLU_3068958_0_0_1"/>
<evidence type="ECO:0000313" key="2">
    <source>
        <dbReference type="EMBL" id="ETW77837.1"/>
    </source>
</evidence>
<proteinExistence type="predicted"/>
<dbReference type="KEGG" id="hir:HETIRDRAFT_163816"/>
<evidence type="ECO:0000256" key="1">
    <source>
        <dbReference type="SAM" id="MobiDB-lite"/>
    </source>
</evidence>
<reference evidence="2 3" key="1">
    <citation type="journal article" date="2012" name="New Phytol.">
        <title>Insight into trade-off between wood decay and parasitism from the genome of a fungal forest pathogen.</title>
        <authorList>
            <person name="Olson A."/>
            <person name="Aerts A."/>
            <person name="Asiegbu F."/>
            <person name="Belbahri L."/>
            <person name="Bouzid O."/>
            <person name="Broberg A."/>
            <person name="Canback B."/>
            <person name="Coutinho P.M."/>
            <person name="Cullen D."/>
            <person name="Dalman K."/>
            <person name="Deflorio G."/>
            <person name="van Diepen L.T."/>
            <person name="Dunand C."/>
            <person name="Duplessis S."/>
            <person name="Durling M."/>
            <person name="Gonthier P."/>
            <person name="Grimwood J."/>
            <person name="Fossdal C.G."/>
            <person name="Hansson D."/>
            <person name="Henrissat B."/>
            <person name="Hietala A."/>
            <person name="Himmelstrand K."/>
            <person name="Hoffmeister D."/>
            <person name="Hogberg N."/>
            <person name="James T.Y."/>
            <person name="Karlsson M."/>
            <person name="Kohler A."/>
            <person name="Kues U."/>
            <person name="Lee Y.H."/>
            <person name="Lin Y.C."/>
            <person name="Lind M."/>
            <person name="Lindquist E."/>
            <person name="Lombard V."/>
            <person name="Lucas S."/>
            <person name="Lunden K."/>
            <person name="Morin E."/>
            <person name="Murat C."/>
            <person name="Park J."/>
            <person name="Raffaello T."/>
            <person name="Rouze P."/>
            <person name="Salamov A."/>
            <person name="Schmutz J."/>
            <person name="Solheim H."/>
            <person name="Stahlberg J."/>
            <person name="Velez H."/>
            <person name="de Vries R.P."/>
            <person name="Wiebenga A."/>
            <person name="Woodward S."/>
            <person name="Yakovlev I."/>
            <person name="Garbelotto M."/>
            <person name="Martin F."/>
            <person name="Grigoriev I.V."/>
            <person name="Stenlid J."/>
        </authorList>
    </citation>
    <scope>NUCLEOTIDE SEQUENCE [LARGE SCALE GENOMIC DNA]</scope>
    <source>
        <strain evidence="2 3">TC 32-1</strain>
    </source>
</reference>
<sequence>MSSVMVYGAPQTRRETDKSTGNNTTAKGPLRETFLTSLHERSASSATASLHHR</sequence>